<feature type="region of interest" description="Disordered" evidence="1">
    <location>
        <begin position="1"/>
        <end position="46"/>
    </location>
</feature>
<dbReference type="GeneID" id="54485629"/>
<keyword evidence="3" id="KW-1185">Reference proteome</keyword>
<gene>
    <name evidence="2" type="ORF">EJ05DRAFT_478976</name>
</gene>
<evidence type="ECO:0000256" key="1">
    <source>
        <dbReference type="SAM" id="MobiDB-lite"/>
    </source>
</evidence>
<dbReference type="Proteomes" id="UP000799437">
    <property type="component" value="Unassembled WGS sequence"/>
</dbReference>
<accession>A0A6A6VY96</accession>
<name>A0A6A6VY96_9PEZI</name>
<dbReference type="RefSeq" id="XP_033597626.1">
    <property type="nucleotide sequence ID" value="XM_033744575.1"/>
</dbReference>
<organism evidence="2 3">
    <name type="scientific">Pseudovirgaria hyperparasitica</name>
    <dbReference type="NCBI Taxonomy" id="470096"/>
    <lineage>
        <taxon>Eukaryota</taxon>
        <taxon>Fungi</taxon>
        <taxon>Dikarya</taxon>
        <taxon>Ascomycota</taxon>
        <taxon>Pezizomycotina</taxon>
        <taxon>Dothideomycetes</taxon>
        <taxon>Dothideomycetes incertae sedis</taxon>
        <taxon>Acrospermales</taxon>
        <taxon>Acrospermaceae</taxon>
        <taxon>Pseudovirgaria</taxon>
    </lineage>
</organism>
<reference evidence="2" key="1">
    <citation type="journal article" date="2020" name="Stud. Mycol.">
        <title>101 Dothideomycetes genomes: a test case for predicting lifestyles and emergence of pathogens.</title>
        <authorList>
            <person name="Haridas S."/>
            <person name="Albert R."/>
            <person name="Binder M."/>
            <person name="Bloem J."/>
            <person name="Labutti K."/>
            <person name="Salamov A."/>
            <person name="Andreopoulos B."/>
            <person name="Baker S."/>
            <person name="Barry K."/>
            <person name="Bills G."/>
            <person name="Bluhm B."/>
            <person name="Cannon C."/>
            <person name="Castanera R."/>
            <person name="Culley D."/>
            <person name="Daum C."/>
            <person name="Ezra D."/>
            <person name="Gonzalez J."/>
            <person name="Henrissat B."/>
            <person name="Kuo A."/>
            <person name="Liang C."/>
            <person name="Lipzen A."/>
            <person name="Lutzoni F."/>
            <person name="Magnuson J."/>
            <person name="Mondo S."/>
            <person name="Nolan M."/>
            <person name="Ohm R."/>
            <person name="Pangilinan J."/>
            <person name="Park H.-J."/>
            <person name="Ramirez L."/>
            <person name="Alfaro M."/>
            <person name="Sun H."/>
            <person name="Tritt A."/>
            <person name="Yoshinaga Y."/>
            <person name="Zwiers L.-H."/>
            <person name="Turgeon B."/>
            <person name="Goodwin S."/>
            <person name="Spatafora J."/>
            <person name="Crous P."/>
            <person name="Grigoriev I."/>
        </authorList>
    </citation>
    <scope>NUCLEOTIDE SEQUENCE</scope>
    <source>
        <strain evidence="2">CBS 121739</strain>
    </source>
</reference>
<feature type="compositionally biased region" description="Low complexity" evidence="1">
    <location>
        <begin position="37"/>
        <end position="46"/>
    </location>
</feature>
<evidence type="ECO:0000313" key="2">
    <source>
        <dbReference type="EMBL" id="KAF2755175.1"/>
    </source>
</evidence>
<dbReference type="EMBL" id="ML996578">
    <property type="protein sequence ID" value="KAF2755175.1"/>
    <property type="molecule type" value="Genomic_DNA"/>
</dbReference>
<feature type="compositionally biased region" description="Polar residues" evidence="1">
    <location>
        <begin position="1"/>
        <end position="19"/>
    </location>
</feature>
<evidence type="ECO:0000313" key="3">
    <source>
        <dbReference type="Proteomes" id="UP000799437"/>
    </source>
</evidence>
<dbReference type="AlphaFoldDB" id="A0A6A6VY96"/>
<sequence length="161" mass="18058">MTSYTKSTYRGAASSQTPPLDSLGGHISEPQNAGYNSAPSSATPASFFQPSPEVPVKAVIIGISLLCARSELPDRYRQVNCCAGLYPLIRCRAGAKTCIPTRYKPVGSCRSLQRRTAVHWLWQETCREPGRRQKKKRRLRYFRGARFSRRCEMLLSAKCDL</sequence>
<proteinExistence type="predicted"/>
<protein>
    <submittedName>
        <fullName evidence="2">Uncharacterized protein</fullName>
    </submittedName>
</protein>